<keyword evidence="1 2" id="KW-0238">DNA-binding</keyword>
<dbReference type="AlphaFoldDB" id="A0A150RAR4"/>
<dbReference type="InterPro" id="IPR050109">
    <property type="entry name" value="HTH-type_TetR-like_transc_reg"/>
</dbReference>
<evidence type="ECO:0000256" key="1">
    <source>
        <dbReference type="ARBA" id="ARBA00023125"/>
    </source>
</evidence>
<sequence>MIVYQMADEAKKETRRALLDAAAEEFARHGPQGARVQAIVGRAGVNERMIYHHFGSKDGLYRAVLEEQWSDLMTAWRPTLEASATLDPREGLWRSFTAFFRLLLANPRIMPLALHEAMSGWRSAPPATLSMLPSQLRELYERGQRGGVFRSDCDFELLYCTVLGALTAIGIFGPRFSDVRERLERDPELAARLGEQTVSLVLDGVTAPEGGRRVDTGKTA</sequence>
<gene>
    <name evidence="4" type="ORF">BE17_16875</name>
</gene>
<dbReference type="Proteomes" id="UP000075635">
    <property type="component" value="Unassembled WGS sequence"/>
</dbReference>
<proteinExistence type="predicted"/>
<dbReference type="PANTHER" id="PTHR30328">
    <property type="entry name" value="TRANSCRIPTIONAL REPRESSOR"/>
    <property type="match status" value="1"/>
</dbReference>
<dbReference type="GO" id="GO:0003677">
    <property type="term" value="F:DNA binding"/>
    <property type="evidence" value="ECO:0007669"/>
    <property type="project" value="UniProtKB-UniRule"/>
</dbReference>
<accession>A0A150RAR4</accession>
<dbReference type="PRINTS" id="PR00455">
    <property type="entry name" value="HTHTETR"/>
</dbReference>
<dbReference type="SUPFAM" id="SSF48498">
    <property type="entry name" value="Tetracyclin repressor-like, C-terminal domain"/>
    <property type="match status" value="1"/>
</dbReference>
<reference evidence="4 5" key="1">
    <citation type="submission" date="2014-02" db="EMBL/GenBank/DDBJ databases">
        <title>The small core and large imbalanced accessory genome model reveals a collaborative survival strategy of Sorangium cellulosum strains in nature.</title>
        <authorList>
            <person name="Han K."/>
            <person name="Peng R."/>
            <person name="Blom J."/>
            <person name="Li Y.-Z."/>
        </authorList>
    </citation>
    <scope>NUCLEOTIDE SEQUENCE [LARGE SCALE GENOMIC DNA]</scope>
    <source>
        <strain evidence="4 5">So0011-07</strain>
    </source>
</reference>
<dbReference type="InterPro" id="IPR041474">
    <property type="entry name" value="NicS_C"/>
</dbReference>
<feature type="domain" description="HTH tetR-type" evidence="3">
    <location>
        <begin position="12"/>
        <end position="72"/>
    </location>
</feature>
<protein>
    <recommendedName>
        <fullName evidence="3">HTH tetR-type domain-containing protein</fullName>
    </recommendedName>
</protein>
<dbReference type="InterPro" id="IPR001647">
    <property type="entry name" value="HTH_TetR"/>
</dbReference>
<evidence type="ECO:0000259" key="3">
    <source>
        <dbReference type="PROSITE" id="PS50977"/>
    </source>
</evidence>
<evidence type="ECO:0000313" key="4">
    <source>
        <dbReference type="EMBL" id="KYF77300.1"/>
    </source>
</evidence>
<feature type="DNA-binding region" description="H-T-H motif" evidence="2">
    <location>
        <begin position="35"/>
        <end position="54"/>
    </location>
</feature>
<organism evidence="4 5">
    <name type="scientific">Sorangium cellulosum</name>
    <name type="common">Polyangium cellulosum</name>
    <dbReference type="NCBI Taxonomy" id="56"/>
    <lineage>
        <taxon>Bacteria</taxon>
        <taxon>Pseudomonadati</taxon>
        <taxon>Myxococcota</taxon>
        <taxon>Polyangia</taxon>
        <taxon>Polyangiales</taxon>
        <taxon>Polyangiaceae</taxon>
        <taxon>Sorangium</taxon>
    </lineage>
</organism>
<dbReference type="InterPro" id="IPR009057">
    <property type="entry name" value="Homeodomain-like_sf"/>
</dbReference>
<dbReference type="Gene3D" id="1.10.357.10">
    <property type="entry name" value="Tetracycline Repressor, domain 2"/>
    <property type="match status" value="1"/>
</dbReference>
<dbReference type="InterPro" id="IPR036271">
    <property type="entry name" value="Tet_transcr_reg_TetR-rel_C_sf"/>
</dbReference>
<comment type="caution">
    <text evidence="4">The sequence shown here is derived from an EMBL/GenBank/DDBJ whole genome shotgun (WGS) entry which is preliminary data.</text>
</comment>
<dbReference type="PANTHER" id="PTHR30328:SF54">
    <property type="entry name" value="HTH-TYPE TRANSCRIPTIONAL REPRESSOR SCO4008"/>
    <property type="match status" value="1"/>
</dbReference>
<dbReference type="SUPFAM" id="SSF46689">
    <property type="entry name" value="Homeodomain-like"/>
    <property type="match status" value="1"/>
</dbReference>
<evidence type="ECO:0000256" key="2">
    <source>
        <dbReference type="PROSITE-ProRule" id="PRU00335"/>
    </source>
</evidence>
<dbReference type="Pfam" id="PF00440">
    <property type="entry name" value="TetR_N"/>
    <property type="match status" value="1"/>
</dbReference>
<name>A0A150RAR4_SORCE</name>
<evidence type="ECO:0000313" key="5">
    <source>
        <dbReference type="Proteomes" id="UP000075635"/>
    </source>
</evidence>
<dbReference type="Pfam" id="PF17938">
    <property type="entry name" value="TetR_C_29"/>
    <property type="match status" value="1"/>
</dbReference>
<dbReference type="EMBL" id="JEMB01002918">
    <property type="protein sequence ID" value="KYF77300.1"/>
    <property type="molecule type" value="Genomic_DNA"/>
</dbReference>
<dbReference type="PROSITE" id="PS50977">
    <property type="entry name" value="HTH_TETR_2"/>
    <property type="match status" value="1"/>
</dbReference>